<dbReference type="GO" id="GO:0006400">
    <property type="term" value="P:tRNA modification"/>
    <property type="evidence" value="ECO:0007669"/>
    <property type="project" value="InterPro"/>
</dbReference>
<dbReference type="AlphaFoldDB" id="A0A8H6Y6Z5"/>
<dbReference type="SMART" id="SM00981">
    <property type="entry name" value="THUMP"/>
    <property type="match status" value="1"/>
</dbReference>
<evidence type="ECO:0000256" key="2">
    <source>
        <dbReference type="SAM" id="MobiDB-lite"/>
    </source>
</evidence>
<proteinExistence type="predicted"/>
<dbReference type="InterPro" id="IPR004114">
    <property type="entry name" value="THUMP_dom"/>
</dbReference>
<gene>
    <name evidence="4" type="ORF">MVEN_01066200</name>
</gene>
<dbReference type="Gene3D" id="3.30.2300.10">
    <property type="entry name" value="THUMP superfamily"/>
    <property type="match status" value="1"/>
</dbReference>
<dbReference type="InterPro" id="IPR040183">
    <property type="entry name" value="THUMPD1-like"/>
</dbReference>
<dbReference type="FunFam" id="3.30.2300.10:FF:000001">
    <property type="entry name" value="THUMP domain-containing protein 1"/>
    <property type="match status" value="1"/>
</dbReference>
<sequence>MSKRSSASQGGNDRRKKKYRSDGTPVWGKRYIDGPGVWVTCVMGKEKQAVGELYELFNGLAAELWPENEEGNNDDDSDAEPDEGLSIEAQIASEVSAMKRPKKEQRFTNCQTNTPCVVFISCKPPIDPVKLVMKHVQNVHETGLTHTRYSLRFSPVAAACVTNLPEIQALCRTVFEPFFGEGVDQKFKYKIELRIRNHTTLARPALIEAIAKCVPEGHTVDLDNPQLFILVEVFKSICGVSVVRDYYKLQKFNISKLWDAPRKNEVRKHSYFMLPLKDSLREVPLYRLDDDFHPEVPKTRHTFPYKTIGVFYSHVQPHFSYLGRWCKTPQNSDRDEQ</sequence>
<evidence type="ECO:0000256" key="1">
    <source>
        <dbReference type="PROSITE-ProRule" id="PRU00529"/>
    </source>
</evidence>
<accession>A0A8H6Y6Z5</accession>
<dbReference type="SUPFAM" id="SSF143437">
    <property type="entry name" value="THUMP domain-like"/>
    <property type="match status" value="1"/>
</dbReference>
<dbReference type="Proteomes" id="UP000620124">
    <property type="component" value="Unassembled WGS sequence"/>
</dbReference>
<reference evidence="4" key="1">
    <citation type="submission" date="2020-05" db="EMBL/GenBank/DDBJ databases">
        <title>Mycena genomes resolve the evolution of fungal bioluminescence.</title>
        <authorList>
            <person name="Tsai I.J."/>
        </authorList>
    </citation>
    <scope>NUCLEOTIDE SEQUENCE</scope>
    <source>
        <strain evidence="4">CCC161011</strain>
    </source>
</reference>
<feature type="compositionally biased region" description="Polar residues" evidence="2">
    <location>
        <begin position="1"/>
        <end position="11"/>
    </location>
</feature>
<protein>
    <recommendedName>
        <fullName evidence="3">THUMP domain-containing protein</fullName>
    </recommendedName>
</protein>
<dbReference type="OrthoDB" id="367221at2759"/>
<dbReference type="PANTHER" id="PTHR13452:SF10">
    <property type="entry name" value="THUMP DOMAIN-CONTAINING PROTEIN 1"/>
    <property type="match status" value="1"/>
</dbReference>
<dbReference type="EMBL" id="JACAZI010000008">
    <property type="protein sequence ID" value="KAF7353807.1"/>
    <property type="molecule type" value="Genomic_DNA"/>
</dbReference>
<feature type="region of interest" description="Disordered" evidence="2">
    <location>
        <begin position="1"/>
        <end position="25"/>
    </location>
</feature>
<dbReference type="CDD" id="cd11717">
    <property type="entry name" value="THUMP_THUMPD1_like"/>
    <property type="match status" value="1"/>
</dbReference>
<keyword evidence="1" id="KW-0694">RNA-binding</keyword>
<dbReference type="PROSITE" id="PS51165">
    <property type="entry name" value="THUMP"/>
    <property type="match status" value="1"/>
</dbReference>
<evidence type="ECO:0000313" key="4">
    <source>
        <dbReference type="EMBL" id="KAF7353807.1"/>
    </source>
</evidence>
<feature type="domain" description="THUMP" evidence="3">
    <location>
        <begin position="138"/>
        <end position="244"/>
    </location>
</feature>
<name>A0A8H6Y6Z5_9AGAR</name>
<evidence type="ECO:0000259" key="3">
    <source>
        <dbReference type="PROSITE" id="PS51165"/>
    </source>
</evidence>
<organism evidence="4 5">
    <name type="scientific">Mycena venus</name>
    <dbReference type="NCBI Taxonomy" id="2733690"/>
    <lineage>
        <taxon>Eukaryota</taxon>
        <taxon>Fungi</taxon>
        <taxon>Dikarya</taxon>
        <taxon>Basidiomycota</taxon>
        <taxon>Agaricomycotina</taxon>
        <taxon>Agaricomycetes</taxon>
        <taxon>Agaricomycetidae</taxon>
        <taxon>Agaricales</taxon>
        <taxon>Marasmiineae</taxon>
        <taxon>Mycenaceae</taxon>
        <taxon>Mycena</taxon>
    </lineage>
</organism>
<keyword evidence="5" id="KW-1185">Reference proteome</keyword>
<dbReference type="PANTHER" id="PTHR13452">
    <property type="entry name" value="THUMP DOMAIN CONTAINING PROTEIN 1-RELATED"/>
    <property type="match status" value="1"/>
</dbReference>
<dbReference type="Pfam" id="PF02926">
    <property type="entry name" value="THUMP"/>
    <property type="match status" value="1"/>
</dbReference>
<evidence type="ECO:0000313" key="5">
    <source>
        <dbReference type="Proteomes" id="UP000620124"/>
    </source>
</evidence>
<comment type="caution">
    <text evidence="4">The sequence shown here is derived from an EMBL/GenBank/DDBJ whole genome shotgun (WGS) entry which is preliminary data.</text>
</comment>
<dbReference type="GO" id="GO:0003723">
    <property type="term" value="F:RNA binding"/>
    <property type="evidence" value="ECO:0007669"/>
    <property type="project" value="UniProtKB-UniRule"/>
</dbReference>